<dbReference type="PRINTS" id="PR00080">
    <property type="entry name" value="SDRFAMILY"/>
</dbReference>
<proteinExistence type="inferred from homology"/>
<dbReference type="GO" id="GO:0016491">
    <property type="term" value="F:oxidoreductase activity"/>
    <property type="evidence" value="ECO:0007669"/>
    <property type="project" value="UniProtKB-KW"/>
</dbReference>
<comment type="caution">
    <text evidence="4">The sequence shown here is derived from an EMBL/GenBank/DDBJ whole genome shotgun (WGS) entry which is preliminary data.</text>
</comment>
<dbReference type="RefSeq" id="WP_188994820.1">
    <property type="nucleotide sequence ID" value="NZ_BMOU01000001.1"/>
</dbReference>
<dbReference type="Gene3D" id="3.40.50.720">
    <property type="entry name" value="NAD(P)-binding Rossmann-like Domain"/>
    <property type="match status" value="1"/>
</dbReference>
<dbReference type="FunFam" id="3.40.50.720:FF:000084">
    <property type="entry name" value="Short-chain dehydrogenase reductase"/>
    <property type="match status" value="1"/>
</dbReference>
<dbReference type="CDD" id="cd05233">
    <property type="entry name" value="SDR_c"/>
    <property type="match status" value="1"/>
</dbReference>
<reference evidence="4" key="1">
    <citation type="journal article" date="2014" name="Int. J. Syst. Evol. Microbiol.">
        <title>Complete genome sequence of Corynebacterium casei LMG S-19264T (=DSM 44701T), isolated from a smear-ripened cheese.</title>
        <authorList>
            <consortium name="US DOE Joint Genome Institute (JGI-PGF)"/>
            <person name="Walter F."/>
            <person name="Albersmeier A."/>
            <person name="Kalinowski J."/>
            <person name="Ruckert C."/>
        </authorList>
    </citation>
    <scope>NUCLEOTIDE SEQUENCE</scope>
    <source>
        <strain evidence="4">JCM 17820</strain>
    </source>
</reference>
<dbReference type="AlphaFoldDB" id="A0A830GJM1"/>
<dbReference type="EMBL" id="BMOU01000001">
    <property type="protein sequence ID" value="GGN88508.1"/>
    <property type="molecule type" value="Genomic_DNA"/>
</dbReference>
<dbReference type="PRINTS" id="PR00081">
    <property type="entry name" value="GDHRDH"/>
</dbReference>
<accession>A0A830GJM1</accession>
<dbReference type="Proteomes" id="UP000605784">
    <property type="component" value="Unassembled WGS sequence"/>
</dbReference>
<gene>
    <name evidence="4" type="ORF">GCM10009030_08330</name>
</gene>
<keyword evidence="2" id="KW-0560">Oxidoreductase</keyword>
<dbReference type="InterPro" id="IPR036291">
    <property type="entry name" value="NAD(P)-bd_dom_sf"/>
</dbReference>
<protein>
    <submittedName>
        <fullName evidence="4">3-oxoacyl-ACP reductase</fullName>
    </submittedName>
</protein>
<evidence type="ECO:0000256" key="2">
    <source>
        <dbReference type="ARBA" id="ARBA00023002"/>
    </source>
</evidence>
<feature type="region of interest" description="Disordered" evidence="3">
    <location>
        <begin position="204"/>
        <end position="233"/>
    </location>
</feature>
<dbReference type="SUPFAM" id="SSF51735">
    <property type="entry name" value="NAD(P)-binding Rossmann-fold domains"/>
    <property type="match status" value="1"/>
</dbReference>
<sequence length="268" mass="28966">MVGHTEYDYAGESAIVTGSTKGIGRGIAEGLADAGANVVVNARDEVDVTDAADELDERGPGDAIGVAADVGDPGALERLVEESIDAFEQIDLLVNNAAMWPREESLVEATLDQWDTTMNVNVRSQYYAAKLVAEHMIAEDIEGCIVNHTSQAGDRRTGPFGLYGISKTSINGLTWRMAQELADHGIRMNAISTDVTETAQTRYEAEMEARDDPDRTTEEILRERGEKRPLGRLGQPEDLADAVLWLASDRADYVVGDVLRVSGGGNLE</sequence>
<dbReference type="NCBIfam" id="NF005559">
    <property type="entry name" value="PRK07231.1"/>
    <property type="match status" value="1"/>
</dbReference>
<keyword evidence="5" id="KW-1185">Reference proteome</keyword>
<feature type="compositionally biased region" description="Basic and acidic residues" evidence="3">
    <location>
        <begin position="204"/>
        <end position="229"/>
    </location>
</feature>
<evidence type="ECO:0000256" key="1">
    <source>
        <dbReference type="ARBA" id="ARBA00006484"/>
    </source>
</evidence>
<dbReference type="Pfam" id="PF13561">
    <property type="entry name" value="adh_short_C2"/>
    <property type="match status" value="1"/>
</dbReference>
<organism evidence="4 5">
    <name type="scientific">Haloarcula pellucida</name>
    <dbReference type="NCBI Taxonomy" id="1427151"/>
    <lineage>
        <taxon>Archaea</taxon>
        <taxon>Methanobacteriati</taxon>
        <taxon>Methanobacteriota</taxon>
        <taxon>Stenosarchaea group</taxon>
        <taxon>Halobacteria</taxon>
        <taxon>Halobacteriales</taxon>
        <taxon>Haloarculaceae</taxon>
        <taxon>Haloarcula</taxon>
    </lineage>
</organism>
<name>A0A830GJM1_9EURY</name>
<evidence type="ECO:0000256" key="3">
    <source>
        <dbReference type="SAM" id="MobiDB-lite"/>
    </source>
</evidence>
<reference evidence="4" key="2">
    <citation type="submission" date="2020-09" db="EMBL/GenBank/DDBJ databases">
        <authorList>
            <person name="Sun Q."/>
            <person name="Ohkuma M."/>
        </authorList>
    </citation>
    <scope>NUCLEOTIDE SEQUENCE</scope>
    <source>
        <strain evidence="4">JCM 17820</strain>
    </source>
</reference>
<dbReference type="PANTHER" id="PTHR43639:SF1">
    <property type="entry name" value="SHORT-CHAIN DEHYDROGENASE_REDUCTASE FAMILY PROTEIN"/>
    <property type="match status" value="1"/>
</dbReference>
<evidence type="ECO:0000313" key="4">
    <source>
        <dbReference type="EMBL" id="GGN88508.1"/>
    </source>
</evidence>
<evidence type="ECO:0000313" key="5">
    <source>
        <dbReference type="Proteomes" id="UP000605784"/>
    </source>
</evidence>
<dbReference type="PANTHER" id="PTHR43639">
    <property type="entry name" value="OXIDOREDUCTASE, SHORT-CHAIN DEHYDROGENASE/REDUCTASE FAMILY (AFU_ORTHOLOGUE AFUA_5G02870)"/>
    <property type="match status" value="1"/>
</dbReference>
<comment type="similarity">
    <text evidence="1">Belongs to the short-chain dehydrogenases/reductases (SDR) family.</text>
</comment>
<dbReference type="InterPro" id="IPR002347">
    <property type="entry name" value="SDR_fam"/>
</dbReference>